<dbReference type="InterPro" id="IPR016163">
    <property type="entry name" value="Ald_DH_C"/>
</dbReference>
<reference evidence="6 7" key="1">
    <citation type="submission" date="2014-07" db="EMBL/GenBank/DDBJ databases">
        <title>Draft genome sequence of Thalassospira profundimaris S25-3-2.</title>
        <authorList>
            <person name="Lai Q."/>
            <person name="Shao Z."/>
        </authorList>
    </citation>
    <scope>NUCLEOTIDE SEQUENCE [LARGE SCALE GENOMIC DNA]</scope>
    <source>
        <strain evidence="6 7">S25-3-2</strain>
    </source>
</reference>
<dbReference type="InterPro" id="IPR029510">
    <property type="entry name" value="Ald_DH_CS_GLU"/>
</dbReference>
<evidence type="ECO:0000256" key="3">
    <source>
        <dbReference type="PROSITE-ProRule" id="PRU10007"/>
    </source>
</evidence>
<dbReference type="InterPro" id="IPR016162">
    <property type="entry name" value="Ald_DH_N"/>
</dbReference>
<dbReference type="InterPro" id="IPR016161">
    <property type="entry name" value="Ald_DH/histidinol_DH"/>
</dbReference>
<keyword evidence="2 4" id="KW-0560">Oxidoreductase</keyword>
<dbReference type="PROSITE" id="PS00687">
    <property type="entry name" value="ALDEHYDE_DEHYDR_GLU"/>
    <property type="match status" value="1"/>
</dbReference>
<comment type="similarity">
    <text evidence="1 4">Belongs to the aldehyde dehydrogenase family.</text>
</comment>
<feature type="active site" evidence="3">
    <location>
        <position position="262"/>
    </location>
</feature>
<accession>A0A367XIS9</accession>
<proteinExistence type="inferred from homology"/>
<protein>
    <submittedName>
        <fullName evidence="6">Aldehyde dehydrogenase</fullName>
    </submittedName>
</protein>
<dbReference type="FunFam" id="3.40.605.10:FF:000001">
    <property type="entry name" value="Aldehyde dehydrogenase 1"/>
    <property type="match status" value="1"/>
</dbReference>
<feature type="domain" description="Aldehyde dehydrogenase" evidence="5">
    <location>
        <begin position="27"/>
        <end position="486"/>
    </location>
</feature>
<evidence type="ECO:0000313" key="6">
    <source>
        <dbReference type="EMBL" id="RCK53563.1"/>
    </source>
</evidence>
<organism evidence="6 7">
    <name type="scientific">Thalassospira profundimaris</name>
    <dbReference type="NCBI Taxonomy" id="502049"/>
    <lineage>
        <taxon>Bacteria</taxon>
        <taxon>Pseudomonadati</taxon>
        <taxon>Pseudomonadota</taxon>
        <taxon>Alphaproteobacteria</taxon>
        <taxon>Rhodospirillales</taxon>
        <taxon>Thalassospiraceae</taxon>
        <taxon>Thalassospira</taxon>
    </lineage>
</organism>
<dbReference type="Gene3D" id="3.40.605.10">
    <property type="entry name" value="Aldehyde Dehydrogenase, Chain A, domain 1"/>
    <property type="match status" value="1"/>
</dbReference>
<evidence type="ECO:0000256" key="4">
    <source>
        <dbReference type="RuleBase" id="RU003345"/>
    </source>
</evidence>
<evidence type="ECO:0000256" key="2">
    <source>
        <dbReference type="ARBA" id="ARBA00023002"/>
    </source>
</evidence>
<dbReference type="Gene3D" id="3.40.309.10">
    <property type="entry name" value="Aldehyde Dehydrogenase, Chain A, domain 2"/>
    <property type="match status" value="1"/>
</dbReference>
<gene>
    <name evidence="6" type="ORF">TH25_03300</name>
</gene>
<evidence type="ECO:0000256" key="1">
    <source>
        <dbReference type="ARBA" id="ARBA00009986"/>
    </source>
</evidence>
<dbReference type="AlphaFoldDB" id="A0A367XIS9"/>
<dbReference type="GO" id="GO:0004030">
    <property type="term" value="F:aldehyde dehydrogenase [NAD(P)+] activity"/>
    <property type="evidence" value="ECO:0007669"/>
    <property type="project" value="UniProtKB-ARBA"/>
</dbReference>
<dbReference type="SUPFAM" id="SSF53720">
    <property type="entry name" value="ALDH-like"/>
    <property type="match status" value="1"/>
</dbReference>
<name>A0A367XIS9_9PROT</name>
<evidence type="ECO:0000259" key="5">
    <source>
        <dbReference type="Pfam" id="PF00171"/>
    </source>
</evidence>
<dbReference type="OrthoDB" id="9772584at2"/>
<dbReference type="FunFam" id="3.40.309.10:FF:000012">
    <property type="entry name" value="Betaine aldehyde dehydrogenase"/>
    <property type="match status" value="1"/>
</dbReference>
<sequence length="490" mass="51967">MSSVFNPAQLTLPSGHFIGGRYVDAADSAAEIDVISPSTGQRIGGIPRAGAAMVDDAVCAARAALARSGWGGVAPRDRLKALHRWASLMEENAETLARLEAVSSSRPLADARVGDVLVTAEQIRFFAEFADKEGGNLVPVSDGHFGYIEDAPYGVVGAITPWNFPISMAGWKLGPALAAGNAVVIKPSEMTPYSTLYMAELSVQAGIPAGLINVVLGDGPVTGTAITGHPGIDKVSFTGSTRAGGAIMENIARTGIKPMTLELGGKSPMVVFADADIDLAAECLDRGITPNAGQFCVAGSRIIVAREIADELAEKLAERFKCYQPADTLAEKPGFSPIISETQLSRIDSIVKASVDQGAHILCGGARFEREGSYYQPTLIGGVDESNPAVREEIFGPVATFQTFETEEEAMALARHATYGLCAGLFTRDLSRALRLTRQLEAGTVWVNRYGRSRDHILPTGGWKASGMGKDLGREAYRANRRTKSVLIDL</sequence>
<dbReference type="InterPro" id="IPR015590">
    <property type="entry name" value="Aldehyde_DH_dom"/>
</dbReference>
<evidence type="ECO:0000313" key="7">
    <source>
        <dbReference type="Proteomes" id="UP000252517"/>
    </source>
</evidence>
<dbReference type="Proteomes" id="UP000252517">
    <property type="component" value="Unassembled WGS sequence"/>
</dbReference>
<dbReference type="PANTHER" id="PTHR11699">
    <property type="entry name" value="ALDEHYDE DEHYDROGENASE-RELATED"/>
    <property type="match status" value="1"/>
</dbReference>
<dbReference type="Pfam" id="PF00171">
    <property type="entry name" value="Aldedh"/>
    <property type="match status" value="1"/>
</dbReference>
<dbReference type="EMBL" id="JPWH01000002">
    <property type="protein sequence ID" value="RCK53563.1"/>
    <property type="molecule type" value="Genomic_DNA"/>
</dbReference>
<comment type="caution">
    <text evidence="6">The sequence shown here is derived from an EMBL/GenBank/DDBJ whole genome shotgun (WGS) entry which is preliminary data.</text>
</comment>
<dbReference type="RefSeq" id="WP_114086986.1">
    <property type="nucleotide sequence ID" value="NZ_JPWH01000002.1"/>
</dbReference>